<dbReference type="FunFam" id="3.30.2280.10:FF:000002">
    <property type="entry name" value="Clustered mitochondria protein homolog"/>
    <property type="match status" value="1"/>
</dbReference>
<name>R7UJU7_CAPTE</name>
<dbReference type="EnsemblMetazoa" id="CapteT126731">
    <property type="protein sequence ID" value="CapteP126731"/>
    <property type="gene ID" value="CapteG126731"/>
</dbReference>
<keyword evidence="7" id="KW-1185">Reference proteome</keyword>
<dbReference type="GO" id="GO:0005737">
    <property type="term" value="C:cytoplasm"/>
    <property type="evidence" value="ECO:0007669"/>
    <property type="project" value="UniProtKB-SubCell"/>
</dbReference>
<evidence type="ECO:0000313" key="7">
    <source>
        <dbReference type="Proteomes" id="UP000014760"/>
    </source>
</evidence>
<dbReference type="Pfam" id="PF12807">
    <property type="entry name" value="eIF3_p135"/>
    <property type="match status" value="1"/>
</dbReference>
<evidence type="ECO:0000256" key="3">
    <source>
        <dbReference type="SAM" id="MobiDB-lite"/>
    </source>
</evidence>
<protein>
    <recommendedName>
        <fullName evidence="2">Clustered mitochondria protein homolog</fullName>
    </recommendedName>
</protein>
<dbReference type="HAMAP" id="MF_03013">
    <property type="entry name" value="CLU"/>
    <property type="match status" value="1"/>
</dbReference>
<dbReference type="GO" id="GO:0007005">
    <property type="term" value="P:mitochondrion organization"/>
    <property type="evidence" value="ECO:0007669"/>
    <property type="project" value="UniProtKB-UniRule"/>
</dbReference>
<dbReference type="STRING" id="283909.R7UJU7"/>
<feature type="compositionally biased region" description="Polar residues" evidence="3">
    <location>
        <begin position="1"/>
        <end position="16"/>
    </location>
</feature>
<feature type="compositionally biased region" description="Basic and acidic residues" evidence="3">
    <location>
        <begin position="636"/>
        <end position="665"/>
    </location>
</feature>
<dbReference type="InterPro" id="IPR011990">
    <property type="entry name" value="TPR-like_helical_dom_sf"/>
</dbReference>
<dbReference type="Pfam" id="PF15044">
    <property type="entry name" value="CLU_N"/>
    <property type="match status" value="1"/>
</dbReference>
<keyword evidence="2" id="KW-0694">RNA-binding</keyword>
<feature type="region of interest" description="Disordered" evidence="3">
    <location>
        <begin position="1279"/>
        <end position="1315"/>
    </location>
</feature>
<dbReference type="InterPro" id="IPR033646">
    <property type="entry name" value="CLU-central"/>
</dbReference>
<reference evidence="6" key="3">
    <citation type="submission" date="2015-06" db="UniProtKB">
        <authorList>
            <consortium name="EnsemblMetazoa"/>
        </authorList>
    </citation>
    <scope>IDENTIFICATION</scope>
</reference>
<dbReference type="Gene3D" id="3.30.2280.10">
    <property type="entry name" value="Hypothetical protein (hspc210)"/>
    <property type="match status" value="1"/>
</dbReference>
<dbReference type="OMA" id="HPVWDKD"/>
<dbReference type="InterPro" id="IPR028275">
    <property type="entry name" value="CLU_N"/>
</dbReference>
<dbReference type="InterPro" id="IPR023231">
    <property type="entry name" value="GSKIP_dom_sf"/>
</dbReference>
<evidence type="ECO:0000259" key="4">
    <source>
        <dbReference type="PROSITE" id="PS51823"/>
    </source>
</evidence>
<proteinExistence type="inferred from homology"/>
<dbReference type="InterPro" id="IPR025697">
    <property type="entry name" value="CLU_dom"/>
</dbReference>
<dbReference type="HOGENOM" id="CLU_003256_1_0_1"/>
<dbReference type="SUPFAM" id="SSF48452">
    <property type="entry name" value="TPR-like"/>
    <property type="match status" value="2"/>
</dbReference>
<reference evidence="7" key="1">
    <citation type="submission" date="2012-12" db="EMBL/GenBank/DDBJ databases">
        <authorList>
            <person name="Hellsten U."/>
            <person name="Grimwood J."/>
            <person name="Chapman J.A."/>
            <person name="Shapiro H."/>
            <person name="Aerts A."/>
            <person name="Otillar R.P."/>
            <person name="Terry A.Y."/>
            <person name="Boore J.L."/>
            <person name="Simakov O."/>
            <person name="Marletaz F."/>
            <person name="Cho S.-J."/>
            <person name="Edsinger-Gonzales E."/>
            <person name="Havlak P."/>
            <person name="Kuo D.-H."/>
            <person name="Larsson T."/>
            <person name="Lv J."/>
            <person name="Arendt D."/>
            <person name="Savage R."/>
            <person name="Osoegawa K."/>
            <person name="de Jong P."/>
            <person name="Lindberg D.R."/>
            <person name="Seaver E.C."/>
            <person name="Weisblat D.A."/>
            <person name="Putnam N.H."/>
            <person name="Grigoriev I.V."/>
            <person name="Rokhsar D.S."/>
        </authorList>
    </citation>
    <scope>NUCLEOTIDE SEQUENCE</scope>
    <source>
        <strain evidence="7">I ESC-2004</strain>
    </source>
</reference>
<dbReference type="SUPFAM" id="SSF103107">
    <property type="entry name" value="Hypothetical protein c14orf129, hspc210"/>
    <property type="match status" value="1"/>
</dbReference>
<dbReference type="GO" id="GO:0003729">
    <property type="term" value="F:mRNA binding"/>
    <property type="evidence" value="ECO:0007669"/>
    <property type="project" value="TreeGrafter"/>
</dbReference>
<dbReference type="PANTHER" id="PTHR12601">
    <property type="entry name" value="EUKARYOTIC TRANSLATION INITIATION FACTOR 3 SUBUNIT EIF-3"/>
    <property type="match status" value="1"/>
</dbReference>
<dbReference type="FunFam" id="1.25.40.10:FF:000099">
    <property type="entry name" value="Clustered mitochondria protein homolog"/>
    <property type="match status" value="1"/>
</dbReference>
<feature type="region of interest" description="Disordered" evidence="3">
    <location>
        <begin position="636"/>
        <end position="680"/>
    </location>
</feature>
<dbReference type="InterPro" id="IPR007967">
    <property type="entry name" value="GSKIP_dom"/>
</dbReference>
<dbReference type="InterPro" id="IPR027523">
    <property type="entry name" value="CLU_prot"/>
</dbReference>
<evidence type="ECO:0000256" key="2">
    <source>
        <dbReference type="HAMAP-Rule" id="MF_03013"/>
    </source>
</evidence>
<sequence>MNGHSDSTLTNGNSDQKAAEEDAEDPPMETLTPEARPGEELIVMQDTGFNIKIIANGLEPFDMMVSSMELVQEIYQVLIDREESCHRTCFSLQLDGTTLDNFAELKNIEGLQEGSVIKVVEEPYTAREARIHVRHIRDLLKSTDNQDAYAGVECSSLSFIGHICDPSILDKKAKQSDSVDCTPPDYIMPGSKERPLLPLHPISKETNGPQCLKTLTYSGWNPPPGPRKLHGDLLYLYLVTLEDKRYHITASTKGFYLNQSTMDEFNPKPASQKHLSHSMVELLNQVSTGFKKNFAVLLKKRAQKHPFERVATPYQIFSWMAPSTEHTIDAIRAEDAFSSRLGYEEHIPGQTRDWNEELQTTRELPRKHLPERLIRERAIFKVHSDFVVAATRGAVAVIDGNIMAINPGEDAKMQMFLWNNIFFSLGFDVKDHYKDFGGDAAAYVAPGNDLQGVKAYTSVDAEGLYTLGTVVVDYRGFRVTAQSIIPGILEREQEQSVVYGSIDFGKTVVTHDKYKELLKKTAQALKIRPHTVINEKDEEIELLSSVECKGIIGNDARHYVLDLLRTFPPDVNFLPIDELEYSEAVKALNFPRKHRHKLVCLRQELVDAFVENRYVAFVKNAAFQFQQLRLEKMKEEQEKSESEKKEQEEKEHEEKKEQEEGKKALTDGTETETTKSEIATEEAKKIVTALTNDVNSNKDEDASKEIVRKAAAAVGSLSDTEFNISFNTDVFQPQVKNAEQNAEVLMKEKNLVKDAAEFILIHQIPSFIRECLDHTSSPVDGKSLSAALHHNGINIRYLGFVTEVVAKYPKLSYLHTICICELVTRAAKYLYKTCVQGAELMKLSCAISHFLNCLLCSCPAPHTQVNKDEVEIHLIFSVQLHSQKSKKRNKKKSRNIVTVGSDNLEWAHETPKTLWKKIVTLVKEYYGFTIECDSIDALVEQYGVQKVSLLRAFCKTNGIQLMLKDYSMDNKTKQAFNEEDIVNVNPSVKHIHPKASDAYHVFTSGQAKIQQGLLREGYELISEALNLLNNVYGAMHPEIAACARLLARLNYIMGDYGEALVYQQRAVLMSERVLGIDDPNTITEYSHMALYSFANQQIPTALKLMYRARYLALLCHGESHPDIALFDSNVGLILQAVGEFDLSLRFLQKALELNTQFFGERSLKVAMNYHLVARTFSCKGDFRTALSHEKEAYAVYKQLLGEDHERTRESSECLKHLTQQAVKFQKTMNQISKGEKISSLPPLQIQTPSLTNVLDTLNLINGIVFVHISQADIERFREEMVRRQQQNSPKEGEGEEAAAAVEDRPSPSTEEPASR</sequence>
<comment type="function">
    <text evidence="2">mRNA-binding protein involved in proper cytoplasmic distribution of mitochondria.</text>
</comment>
<dbReference type="PROSITE" id="PS51823">
    <property type="entry name" value="CLU"/>
    <property type="match status" value="1"/>
</dbReference>
<gene>
    <name evidence="5" type="ORF">CAPTEDRAFT_126731</name>
</gene>
<dbReference type="OrthoDB" id="1414216at2759"/>
<evidence type="ECO:0000256" key="1">
    <source>
        <dbReference type="ARBA" id="ARBA00022490"/>
    </source>
</evidence>
<dbReference type="Pfam" id="PF05303">
    <property type="entry name" value="GSKIP_dom"/>
    <property type="match status" value="1"/>
</dbReference>
<dbReference type="EMBL" id="KB302616">
    <property type="protein sequence ID" value="ELU04058.1"/>
    <property type="molecule type" value="Genomic_DNA"/>
</dbReference>
<comment type="subcellular location">
    <subcellularLocation>
        <location evidence="2">Cytoplasm</location>
    </subcellularLocation>
</comment>
<feature type="domain" description="Clu" evidence="4">
    <location>
        <begin position="332"/>
        <end position="574"/>
    </location>
</feature>
<dbReference type="Pfam" id="PF13424">
    <property type="entry name" value="TPR_12"/>
    <property type="match status" value="2"/>
</dbReference>
<organism evidence="5">
    <name type="scientific">Capitella teleta</name>
    <name type="common">Polychaete worm</name>
    <dbReference type="NCBI Taxonomy" id="283909"/>
    <lineage>
        <taxon>Eukaryota</taxon>
        <taxon>Metazoa</taxon>
        <taxon>Spiralia</taxon>
        <taxon>Lophotrochozoa</taxon>
        <taxon>Annelida</taxon>
        <taxon>Polychaeta</taxon>
        <taxon>Sedentaria</taxon>
        <taxon>Scolecida</taxon>
        <taxon>Capitellidae</taxon>
        <taxon>Capitella</taxon>
    </lineage>
</organism>
<feature type="region of interest" description="Disordered" evidence="3">
    <location>
        <begin position="1"/>
        <end position="36"/>
    </location>
</feature>
<dbReference type="PANTHER" id="PTHR12601:SF6">
    <property type="entry name" value="CLUSTERED MITOCHONDRIA PROTEIN HOMOLOG"/>
    <property type="match status" value="1"/>
</dbReference>
<dbReference type="Proteomes" id="UP000014760">
    <property type="component" value="Unassembled WGS sequence"/>
</dbReference>
<accession>R7UJU7</accession>
<evidence type="ECO:0000313" key="5">
    <source>
        <dbReference type="EMBL" id="ELU04058.1"/>
    </source>
</evidence>
<dbReference type="FunCoup" id="R7UJU7">
    <property type="interactions" value="1598"/>
</dbReference>
<dbReference type="EMBL" id="AMQN01008254">
    <property type="status" value="NOT_ANNOTATED_CDS"/>
    <property type="molecule type" value="Genomic_DNA"/>
</dbReference>
<feature type="compositionally biased region" description="Polar residues" evidence="3">
    <location>
        <begin position="1306"/>
        <end position="1315"/>
    </location>
</feature>
<reference evidence="5 7" key="2">
    <citation type="journal article" date="2013" name="Nature">
        <title>Insights into bilaterian evolution from three spiralian genomes.</title>
        <authorList>
            <person name="Simakov O."/>
            <person name="Marletaz F."/>
            <person name="Cho S.J."/>
            <person name="Edsinger-Gonzales E."/>
            <person name="Havlak P."/>
            <person name="Hellsten U."/>
            <person name="Kuo D.H."/>
            <person name="Larsson T."/>
            <person name="Lv J."/>
            <person name="Arendt D."/>
            <person name="Savage R."/>
            <person name="Osoegawa K."/>
            <person name="de Jong P."/>
            <person name="Grimwood J."/>
            <person name="Chapman J.A."/>
            <person name="Shapiro H."/>
            <person name="Aerts A."/>
            <person name="Otillar R.P."/>
            <person name="Terry A.Y."/>
            <person name="Boore J.L."/>
            <person name="Grigoriev I.V."/>
            <person name="Lindberg D.R."/>
            <person name="Seaver E.C."/>
            <person name="Weisblat D.A."/>
            <person name="Putnam N.H."/>
            <person name="Rokhsar D.S."/>
        </authorList>
    </citation>
    <scope>NUCLEOTIDE SEQUENCE</scope>
    <source>
        <strain evidence="5 7">I ESC-2004</strain>
    </source>
</reference>
<keyword evidence="1 2" id="KW-0963">Cytoplasm</keyword>
<evidence type="ECO:0000313" key="6">
    <source>
        <dbReference type="EnsemblMetazoa" id="CapteP126731"/>
    </source>
</evidence>
<dbReference type="GO" id="GO:0048312">
    <property type="term" value="P:intracellular distribution of mitochondria"/>
    <property type="evidence" value="ECO:0007669"/>
    <property type="project" value="TreeGrafter"/>
</dbReference>
<comment type="similarity">
    <text evidence="2">Belongs to the CLU family.</text>
</comment>
<dbReference type="Pfam" id="PF13236">
    <property type="entry name" value="CLU"/>
    <property type="match status" value="1"/>
</dbReference>
<dbReference type="Gene3D" id="1.25.40.10">
    <property type="entry name" value="Tetratricopeptide repeat domain"/>
    <property type="match status" value="1"/>
</dbReference>
<dbReference type="CDD" id="cd15466">
    <property type="entry name" value="CLU-central"/>
    <property type="match status" value="1"/>
</dbReference>